<proteinExistence type="predicted"/>
<evidence type="ECO:0000256" key="2">
    <source>
        <dbReference type="SAM" id="MobiDB-lite"/>
    </source>
</evidence>
<dbReference type="Gene3D" id="1.10.10.60">
    <property type="entry name" value="Homeodomain-like"/>
    <property type="match status" value="2"/>
</dbReference>
<dbReference type="GO" id="GO:0043565">
    <property type="term" value="F:sequence-specific DNA binding"/>
    <property type="evidence" value="ECO:0007669"/>
    <property type="project" value="InterPro"/>
</dbReference>
<dbReference type="PANTHER" id="PTHR43280">
    <property type="entry name" value="ARAC-FAMILY TRANSCRIPTIONAL REGULATOR"/>
    <property type="match status" value="1"/>
</dbReference>
<gene>
    <name evidence="4" type="ORF">H7C18_18725</name>
</gene>
<dbReference type="EMBL" id="JACJVO010000023">
    <property type="protein sequence ID" value="MBB6732954.1"/>
    <property type="molecule type" value="Genomic_DNA"/>
</dbReference>
<evidence type="ECO:0000313" key="4">
    <source>
        <dbReference type="EMBL" id="MBB6732954.1"/>
    </source>
</evidence>
<keyword evidence="1" id="KW-0238">DNA-binding</keyword>
<evidence type="ECO:0000259" key="3">
    <source>
        <dbReference type="PROSITE" id="PS01124"/>
    </source>
</evidence>
<name>A0A7X0VW93_9BACL</name>
<dbReference type="SMART" id="SM00342">
    <property type="entry name" value="HTH_ARAC"/>
    <property type="match status" value="1"/>
</dbReference>
<dbReference type="PANTHER" id="PTHR43280:SF2">
    <property type="entry name" value="HTH-TYPE TRANSCRIPTIONAL REGULATOR EXSA"/>
    <property type="match status" value="1"/>
</dbReference>
<reference evidence="4 5" key="1">
    <citation type="submission" date="2020-08" db="EMBL/GenBank/DDBJ databases">
        <title>Cohnella phylogeny.</title>
        <authorList>
            <person name="Dunlap C."/>
        </authorList>
    </citation>
    <scope>NUCLEOTIDE SEQUENCE [LARGE SCALE GENOMIC DNA]</scope>
    <source>
        <strain evidence="4 5">CBP 2801</strain>
    </source>
</reference>
<dbReference type="InterPro" id="IPR018060">
    <property type="entry name" value="HTH_AraC"/>
</dbReference>
<feature type="region of interest" description="Disordered" evidence="2">
    <location>
        <begin position="73"/>
        <end position="101"/>
    </location>
</feature>
<protein>
    <submittedName>
        <fullName evidence="4">Helix-turn-helix transcriptional regulator</fullName>
    </submittedName>
</protein>
<dbReference type="PROSITE" id="PS01124">
    <property type="entry name" value="HTH_ARAC_FAMILY_2"/>
    <property type="match status" value="1"/>
</dbReference>
<keyword evidence="5" id="KW-1185">Reference proteome</keyword>
<sequence>MRKRGFFWRRRPCSGLFQIDNDDPEHFSRMFKKITGQSPVDYLTDLRIRQAQRLLRSSPLTIKEIATRVGIDDPSYPRSVGKDPPFPRLAKPSRGTAGACA</sequence>
<dbReference type="RefSeq" id="WP_185130619.1">
    <property type="nucleotide sequence ID" value="NZ_JACJVO010000023.1"/>
</dbReference>
<dbReference type="Proteomes" id="UP000564644">
    <property type="component" value="Unassembled WGS sequence"/>
</dbReference>
<dbReference type="GO" id="GO:0003700">
    <property type="term" value="F:DNA-binding transcription factor activity"/>
    <property type="evidence" value="ECO:0007669"/>
    <property type="project" value="InterPro"/>
</dbReference>
<accession>A0A7X0VW93</accession>
<feature type="domain" description="HTH araC/xylS-type" evidence="3">
    <location>
        <begin position="24"/>
        <end position="76"/>
    </location>
</feature>
<dbReference type="AlphaFoldDB" id="A0A7X0VW93"/>
<dbReference type="Pfam" id="PF12833">
    <property type="entry name" value="HTH_18"/>
    <property type="match status" value="1"/>
</dbReference>
<evidence type="ECO:0000256" key="1">
    <source>
        <dbReference type="ARBA" id="ARBA00023125"/>
    </source>
</evidence>
<evidence type="ECO:0000313" key="5">
    <source>
        <dbReference type="Proteomes" id="UP000564644"/>
    </source>
</evidence>
<organism evidence="4 5">
    <name type="scientific">Cohnella zeiphila</name>
    <dbReference type="NCBI Taxonomy" id="2761120"/>
    <lineage>
        <taxon>Bacteria</taxon>
        <taxon>Bacillati</taxon>
        <taxon>Bacillota</taxon>
        <taxon>Bacilli</taxon>
        <taxon>Bacillales</taxon>
        <taxon>Paenibacillaceae</taxon>
        <taxon>Cohnella</taxon>
    </lineage>
</organism>
<comment type="caution">
    <text evidence="4">The sequence shown here is derived from an EMBL/GenBank/DDBJ whole genome shotgun (WGS) entry which is preliminary data.</text>
</comment>